<accession>A0A9W8G6V2</accession>
<protein>
    <submittedName>
        <fullName evidence="4">Uncharacterized protein</fullName>
    </submittedName>
</protein>
<sequence length="253" mass="28630">MVAENGTHAGLEAPLKELNDINNEINVIVEQLVDEEAALHAKYELKKAPLYKKREGVIAKIPKFWLTCLEKHPIITSLIEMEDSEAISHLQNIEIERSTENPINYKIIFIFTENPYFKNEKLIKEFDFSKKDEPKVINYKIDWKDDKDLTASAKKADGDDDSDEFSENEDTSFFCWFSDENGSDLADLIANDLFPNAGMYFTGNGDSDDEDTPVFDLGDSDVNDDLDDPEGNTGSDEDEVVEDAPVNKRAKCD</sequence>
<dbReference type="Proteomes" id="UP001151518">
    <property type="component" value="Unassembled WGS sequence"/>
</dbReference>
<dbReference type="GO" id="GO:0006334">
    <property type="term" value="P:nucleosome assembly"/>
    <property type="evidence" value="ECO:0007669"/>
    <property type="project" value="InterPro"/>
</dbReference>
<evidence type="ECO:0000256" key="2">
    <source>
        <dbReference type="RuleBase" id="RU003876"/>
    </source>
</evidence>
<evidence type="ECO:0000313" key="5">
    <source>
        <dbReference type="Proteomes" id="UP001151518"/>
    </source>
</evidence>
<comment type="caution">
    <text evidence="4">The sequence shown here is derived from an EMBL/GenBank/DDBJ whole genome shotgun (WGS) entry which is preliminary data.</text>
</comment>
<name>A0A9W8G6V2_9FUNG</name>
<gene>
    <name evidence="4" type="ORF">GGI25_003374</name>
</gene>
<dbReference type="AlphaFoldDB" id="A0A9W8G6V2"/>
<dbReference type="PANTHER" id="PTHR11875">
    <property type="entry name" value="TESTIS-SPECIFIC Y-ENCODED PROTEIN"/>
    <property type="match status" value="1"/>
</dbReference>
<dbReference type="OrthoDB" id="19419at2759"/>
<proteinExistence type="inferred from homology"/>
<feature type="compositionally biased region" description="Acidic residues" evidence="3">
    <location>
        <begin position="206"/>
        <end position="242"/>
    </location>
</feature>
<dbReference type="EMBL" id="JANBTW010000036">
    <property type="protein sequence ID" value="KAJ2676839.1"/>
    <property type="molecule type" value="Genomic_DNA"/>
</dbReference>
<dbReference type="GO" id="GO:0005634">
    <property type="term" value="C:nucleus"/>
    <property type="evidence" value="ECO:0007669"/>
    <property type="project" value="InterPro"/>
</dbReference>
<dbReference type="SUPFAM" id="SSF143113">
    <property type="entry name" value="NAP-like"/>
    <property type="match status" value="1"/>
</dbReference>
<feature type="region of interest" description="Disordered" evidence="3">
    <location>
        <begin position="202"/>
        <end position="253"/>
    </location>
</feature>
<reference evidence="4" key="1">
    <citation type="submission" date="2022-07" db="EMBL/GenBank/DDBJ databases">
        <title>Phylogenomic reconstructions and comparative analyses of Kickxellomycotina fungi.</title>
        <authorList>
            <person name="Reynolds N.K."/>
            <person name="Stajich J.E."/>
            <person name="Barry K."/>
            <person name="Grigoriev I.V."/>
            <person name="Crous P."/>
            <person name="Smith M.E."/>
        </authorList>
    </citation>
    <scope>NUCLEOTIDE SEQUENCE</scope>
    <source>
        <strain evidence="4">NRRL 3115</strain>
    </source>
</reference>
<dbReference type="Gene3D" id="1.20.5.1500">
    <property type="match status" value="1"/>
</dbReference>
<evidence type="ECO:0000256" key="3">
    <source>
        <dbReference type="SAM" id="MobiDB-lite"/>
    </source>
</evidence>
<comment type="similarity">
    <text evidence="1 2">Belongs to the nucleosome assembly protein (NAP) family.</text>
</comment>
<evidence type="ECO:0000313" key="4">
    <source>
        <dbReference type="EMBL" id="KAJ2676839.1"/>
    </source>
</evidence>
<dbReference type="InterPro" id="IPR002164">
    <property type="entry name" value="NAP_family"/>
</dbReference>
<dbReference type="Gene3D" id="3.30.1120.90">
    <property type="entry name" value="Nucleosome assembly protein"/>
    <property type="match status" value="1"/>
</dbReference>
<dbReference type="Pfam" id="PF00956">
    <property type="entry name" value="NAP"/>
    <property type="match status" value="1"/>
</dbReference>
<dbReference type="InterPro" id="IPR037231">
    <property type="entry name" value="NAP-like_sf"/>
</dbReference>
<evidence type="ECO:0000256" key="1">
    <source>
        <dbReference type="ARBA" id="ARBA00009947"/>
    </source>
</evidence>
<organism evidence="4 5">
    <name type="scientific">Coemansia spiralis</name>
    <dbReference type="NCBI Taxonomy" id="417178"/>
    <lineage>
        <taxon>Eukaryota</taxon>
        <taxon>Fungi</taxon>
        <taxon>Fungi incertae sedis</taxon>
        <taxon>Zoopagomycota</taxon>
        <taxon>Kickxellomycotina</taxon>
        <taxon>Kickxellomycetes</taxon>
        <taxon>Kickxellales</taxon>
        <taxon>Kickxellaceae</taxon>
        <taxon>Coemansia</taxon>
    </lineage>
</organism>